<organism evidence="6 7">
    <name type="scientific">Candidatus Gallionella acididurans</name>
    <dbReference type="NCBI Taxonomy" id="1796491"/>
    <lineage>
        <taxon>Bacteria</taxon>
        <taxon>Pseudomonadati</taxon>
        <taxon>Pseudomonadota</taxon>
        <taxon>Betaproteobacteria</taxon>
        <taxon>Nitrosomonadales</taxon>
        <taxon>Gallionellaceae</taxon>
        <taxon>Gallionella</taxon>
    </lineage>
</organism>
<evidence type="ECO:0000256" key="2">
    <source>
        <dbReference type="ARBA" id="ARBA00012074"/>
    </source>
</evidence>
<evidence type="ECO:0000256" key="1">
    <source>
        <dbReference type="ARBA" id="ARBA00001210"/>
    </source>
</evidence>
<reference evidence="6 7" key="1">
    <citation type="submission" date="2016-02" db="EMBL/GenBank/DDBJ databases">
        <authorList>
            <person name="Wen L."/>
            <person name="He K."/>
            <person name="Yang H."/>
        </authorList>
    </citation>
    <scope>NUCLEOTIDE SEQUENCE [LARGE SCALE GENOMIC DNA]</scope>
    <source>
        <strain evidence="6">ShG14-8</strain>
    </source>
</reference>
<comment type="caution">
    <text evidence="6">The sequence shown here is derived from an EMBL/GenBank/DDBJ whole genome shotgun (WGS) entry which is preliminary data.</text>
</comment>
<dbReference type="EC" id="2.4.2.52" evidence="2"/>
<accession>A0A139BW01</accession>
<protein>
    <recommendedName>
        <fullName evidence="2">triphosphoribosyl-dephospho-CoA synthase</fullName>
        <ecNumber evidence="2">2.4.2.52</ecNumber>
    </recommendedName>
</protein>
<dbReference type="GO" id="GO:0051191">
    <property type="term" value="P:prosthetic group biosynthetic process"/>
    <property type="evidence" value="ECO:0007669"/>
    <property type="project" value="TreeGrafter"/>
</dbReference>
<dbReference type="GO" id="GO:0005524">
    <property type="term" value="F:ATP binding"/>
    <property type="evidence" value="ECO:0007669"/>
    <property type="project" value="UniProtKB-KW"/>
</dbReference>
<dbReference type="GO" id="GO:0046917">
    <property type="term" value="F:triphosphoribosyl-dephospho-CoA synthase activity"/>
    <property type="evidence" value="ECO:0007669"/>
    <property type="project" value="UniProtKB-EC"/>
</dbReference>
<dbReference type="InterPro" id="IPR017555">
    <property type="entry name" value="TriPribosyl-deP-CoA_syn"/>
</dbReference>
<evidence type="ECO:0000256" key="3">
    <source>
        <dbReference type="ARBA" id="ARBA00022679"/>
    </source>
</evidence>
<keyword evidence="4" id="KW-0547">Nucleotide-binding</keyword>
<sequence>MNQLHQKTVAAGADVPLTARRIALLAVRSLYRELALYPKPGLVSFRDNGAHRDMDAATFVRSLFSLRGYFVAIAAAGMADAKFAGLQQLGVAAESRMLRATRGINTHRGAIFTLGILAAAAGRATARNMTLSDENLRAIVTDNWSRDLRAIVVAGDTAPSHGQLMAAHHGVTGARGEALQAFPSVFGIALPALRGALARGAGTRHALLHTFFALLAETTDTNILFRGGAGGLQFIQAQAADFLERGSVFEPEWQQRAEILHRQCSIKNLSPGGCADLLAAAWFVHELQTGRA</sequence>
<gene>
    <name evidence="6" type="ORF">AWT59_0717</name>
</gene>
<keyword evidence="5" id="KW-0067">ATP-binding</keyword>
<keyword evidence="3" id="KW-0808">Transferase</keyword>
<evidence type="ECO:0000256" key="5">
    <source>
        <dbReference type="ARBA" id="ARBA00022840"/>
    </source>
</evidence>
<dbReference type="Pfam" id="PF01874">
    <property type="entry name" value="CitG"/>
    <property type="match status" value="1"/>
</dbReference>
<evidence type="ECO:0000313" key="6">
    <source>
        <dbReference type="EMBL" id="KXS33160.1"/>
    </source>
</evidence>
<dbReference type="PANTHER" id="PTHR30201:SF2">
    <property type="entry name" value="2-(5''-TRIPHOSPHORIBOSYL)-3'-DEPHOSPHOCOENZYME-A SYNTHASE"/>
    <property type="match status" value="1"/>
</dbReference>
<comment type="catalytic activity">
    <reaction evidence="1">
        <text>3'-dephospho-CoA + ATP = 2'-(5''-triphospho-alpha-D-ribosyl)-3'-dephospho-CoA + adenine</text>
        <dbReference type="Rhea" id="RHEA:15117"/>
        <dbReference type="ChEBI" id="CHEBI:16708"/>
        <dbReference type="ChEBI" id="CHEBI:30616"/>
        <dbReference type="ChEBI" id="CHEBI:57328"/>
        <dbReference type="ChEBI" id="CHEBI:61378"/>
        <dbReference type="EC" id="2.4.2.52"/>
    </reaction>
</comment>
<dbReference type="PATRIC" id="fig|1796491.3.peg.777"/>
<dbReference type="PANTHER" id="PTHR30201">
    <property type="entry name" value="TRIPHOSPHORIBOSYL-DEPHOSPHO-COA SYNTHASE"/>
    <property type="match status" value="1"/>
</dbReference>
<proteinExistence type="predicted"/>
<dbReference type="InterPro" id="IPR002736">
    <property type="entry name" value="CitG"/>
</dbReference>
<dbReference type="Gene3D" id="1.10.4200.10">
    <property type="entry name" value="Triphosphoribosyl-dephospho-CoA protein"/>
    <property type="match status" value="1"/>
</dbReference>
<dbReference type="Proteomes" id="UP000070578">
    <property type="component" value="Unassembled WGS sequence"/>
</dbReference>
<dbReference type="EMBL" id="LSLI01000010">
    <property type="protein sequence ID" value="KXS33160.1"/>
    <property type="molecule type" value="Genomic_DNA"/>
</dbReference>
<evidence type="ECO:0000256" key="4">
    <source>
        <dbReference type="ARBA" id="ARBA00022741"/>
    </source>
</evidence>
<dbReference type="AlphaFoldDB" id="A0A139BW01"/>
<name>A0A139BW01_9PROT</name>
<evidence type="ECO:0000313" key="7">
    <source>
        <dbReference type="Proteomes" id="UP000070578"/>
    </source>
</evidence>
<dbReference type="NCBIfam" id="TIGR03132">
    <property type="entry name" value="malonate_mdcB"/>
    <property type="match status" value="1"/>
</dbReference>
<reference evidence="6 7" key="2">
    <citation type="submission" date="2016-03" db="EMBL/GenBank/DDBJ databases">
        <title>New uncultured bacterium of the family Gallionellaceae from acid mine drainage: description and reconstruction of genome based on metagenomic analysis of microbial community.</title>
        <authorList>
            <person name="Kadnikov V."/>
            <person name="Ivasenko D."/>
            <person name="Beletsky A."/>
            <person name="Mardanov A."/>
            <person name="Danilova E."/>
            <person name="Pimenov N."/>
            <person name="Karnachuk O."/>
            <person name="Ravin N."/>
        </authorList>
    </citation>
    <scope>NUCLEOTIDE SEQUENCE [LARGE SCALE GENOMIC DNA]</scope>
    <source>
        <strain evidence="6">ShG14-8</strain>
    </source>
</reference>